<keyword evidence="1" id="KW-1133">Transmembrane helix</keyword>
<dbReference type="Proteomes" id="UP000078200">
    <property type="component" value="Unassembled WGS sequence"/>
</dbReference>
<evidence type="ECO:0000313" key="2">
    <source>
        <dbReference type="EnsemblMetazoa" id="GAUT001940-PA"/>
    </source>
</evidence>
<accession>A0A1A9UEB3</accession>
<evidence type="ECO:0000256" key="1">
    <source>
        <dbReference type="SAM" id="Phobius"/>
    </source>
</evidence>
<proteinExistence type="predicted"/>
<organism evidence="2 3">
    <name type="scientific">Glossina austeni</name>
    <name type="common">Savannah tsetse fly</name>
    <dbReference type="NCBI Taxonomy" id="7395"/>
    <lineage>
        <taxon>Eukaryota</taxon>
        <taxon>Metazoa</taxon>
        <taxon>Ecdysozoa</taxon>
        <taxon>Arthropoda</taxon>
        <taxon>Hexapoda</taxon>
        <taxon>Insecta</taxon>
        <taxon>Pterygota</taxon>
        <taxon>Neoptera</taxon>
        <taxon>Endopterygota</taxon>
        <taxon>Diptera</taxon>
        <taxon>Brachycera</taxon>
        <taxon>Muscomorpha</taxon>
        <taxon>Hippoboscoidea</taxon>
        <taxon>Glossinidae</taxon>
        <taxon>Glossina</taxon>
    </lineage>
</organism>
<feature type="transmembrane region" description="Helical" evidence="1">
    <location>
        <begin position="95"/>
        <end position="113"/>
    </location>
</feature>
<dbReference type="AlphaFoldDB" id="A0A1A9UEB3"/>
<feature type="transmembrane region" description="Helical" evidence="1">
    <location>
        <begin position="6"/>
        <end position="27"/>
    </location>
</feature>
<name>A0A1A9UEB3_GLOAU</name>
<dbReference type="VEuPathDB" id="VectorBase:GAUT001940"/>
<keyword evidence="3" id="KW-1185">Reference proteome</keyword>
<keyword evidence="1" id="KW-0472">Membrane</keyword>
<reference evidence="2" key="1">
    <citation type="submission" date="2020-05" db="UniProtKB">
        <authorList>
            <consortium name="EnsemblMetazoa"/>
        </authorList>
    </citation>
    <scope>IDENTIFICATION</scope>
    <source>
        <strain evidence="2">TTRI</strain>
    </source>
</reference>
<evidence type="ECO:0000313" key="3">
    <source>
        <dbReference type="Proteomes" id="UP000078200"/>
    </source>
</evidence>
<keyword evidence="1" id="KW-0812">Transmembrane</keyword>
<feature type="transmembrane region" description="Helical" evidence="1">
    <location>
        <begin position="119"/>
        <end position="139"/>
    </location>
</feature>
<dbReference type="EnsemblMetazoa" id="GAUT001940-RA">
    <property type="protein sequence ID" value="GAUT001940-PA"/>
    <property type="gene ID" value="GAUT001940"/>
</dbReference>
<protein>
    <submittedName>
        <fullName evidence="2">Uncharacterized protein</fullName>
    </submittedName>
</protein>
<sequence>MGLLDMNMNVTISISTKFSILSVSFLLRLPNIHCKYSFVNFLSNDFANDEQTEFFPITKKHLRHAQAFNGFLYRLSVEDHLFDFMYMYHISSRRFWFGFALLLVLCHGGSNFGKILTKYLNLVLGSSGLVVPTILCLTWRSDLAIINKLSEELSSVKKFLFTVFALQSLHFHKQQTKL</sequence>